<dbReference type="RefSeq" id="WP_212532552.1">
    <property type="nucleotide sequence ID" value="NZ_JAGSOG010000256.1"/>
</dbReference>
<evidence type="ECO:0000313" key="3">
    <source>
        <dbReference type="EMBL" id="MBR7838091.1"/>
    </source>
</evidence>
<name>A0A941IVZ9_9ACTN</name>
<organism evidence="3 4">
    <name type="scientific">Actinospica durhamensis</name>
    <dbReference type="NCBI Taxonomy" id="1508375"/>
    <lineage>
        <taxon>Bacteria</taxon>
        <taxon>Bacillati</taxon>
        <taxon>Actinomycetota</taxon>
        <taxon>Actinomycetes</taxon>
        <taxon>Catenulisporales</taxon>
        <taxon>Actinospicaceae</taxon>
        <taxon>Actinospica</taxon>
    </lineage>
</organism>
<sequence>MGTNPIGADKDAAEQLAAEAVYALHGSDEAGYEHCLRLLTARPNASGWEHLVDQTITARLQRDVTELWRRGWQPADVVRMANRRFGAVHARLATDTIAAEMRAYTTATVDERWLEQLSALNAQVWWQDRGNYLQEWRDREGLDREAGIACVLEVLSMFAVLPRLEQLGPLPGTARRRPSGADARADGRGSPSNETVNQRILSRVRALLSKAESTDYPAEAETFTAGAQAMMARHSIDAAMLWAESGNAPDAPRGRRLGIDAPYETAKAMLVTVVAQANRCQAVWNKELGFSTIIGFPADLDAVELLHTSLLVQAMTALVKAGTRAHGDGQSKTRVFRSAFLTSYAQRIGERLSAAADEAVHQASAEPGHAGLLPVLAARDQAIEQAVDEMFGKTKKHRVAARYDMEGWMSGRAAADVARLQENRRIPGSR</sequence>
<accession>A0A941IVZ9</accession>
<dbReference type="InterPro" id="IPR024498">
    <property type="entry name" value="DUF2786"/>
</dbReference>
<dbReference type="Pfam" id="PF10979">
    <property type="entry name" value="DUF2786"/>
    <property type="match status" value="1"/>
</dbReference>
<evidence type="ECO:0000313" key="4">
    <source>
        <dbReference type="Proteomes" id="UP000675781"/>
    </source>
</evidence>
<feature type="domain" description="DUF2786" evidence="2">
    <location>
        <begin position="199"/>
        <end position="237"/>
    </location>
</feature>
<protein>
    <submittedName>
        <fullName evidence="3">DUF2786 domain-containing protein</fullName>
    </submittedName>
</protein>
<feature type="region of interest" description="Disordered" evidence="1">
    <location>
        <begin position="169"/>
        <end position="195"/>
    </location>
</feature>
<proteinExistence type="predicted"/>
<keyword evidence="4" id="KW-1185">Reference proteome</keyword>
<dbReference type="EMBL" id="JAGSOG010000256">
    <property type="protein sequence ID" value="MBR7838091.1"/>
    <property type="molecule type" value="Genomic_DNA"/>
</dbReference>
<dbReference type="AlphaFoldDB" id="A0A941IVZ9"/>
<evidence type="ECO:0000259" key="2">
    <source>
        <dbReference type="Pfam" id="PF10979"/>
    </source>
</evidence>
<reference evidence="3" key="1">
    <citation type="submission" date="2021-04" db="EMBL/GenBank/DDBJ databases">
        <title>Genome based classification of Actinospica acidithermotolerans sp. nov., an actinobacterium isolated from an Indonesian hot spring.</title>
        <authorList>
            <person name="Kusuma A.B."/>
            <person name="Putra K.E."/>
            <person name="Nafisah S."/>
            <person name="Loh J."/>
            <person name="Nouioui I."/>
            <person name="Goodfellow M."/>
        </authorList>
    </citation>
    <scope>NUCLEOTIDE SEQUENCE</scope>
    <source>
        <strain evidence="3">CSCA 57</strain>
    </source>
</reference>
<dbReference type="Proteomes" id="UP000675781">
    <property type="component" value="Unassembled WGS sequence"/>
</dbReference>
<gene>
    <name evidence="3" type="ORF">KDL01_32765</name>
</gene>
<comment type="caution">
    <text evidence="3">The sequence shown here is derived from an EMBL/GenBank/DDBJ whole genome shotgun (WGS) entry which is preliminary data.</text>
</comment>
<evidence type="ECO:0000256" key="1">
    <source>
        <dbReference type="SAM" id="MobiDB-lite"/>
    </source>
</evidence>